<proteinExistence type="predicted"/>
<name>A0AAV7WVT5_PLEWA</name>
<reference evidence="2" key="1">
    <citation type="journal article" date="2022" name="bioRxiv">
        <title>Sequencing and chromosome-scale assembly of the giantPleurodeles waltlgenome.</title>
        <authorList>
            <person name="Brown T."/>
            <person name="Elewa A."/>
            <person name="Iarovenko S."/>
            <person name="Subramanian E."/>
            <person name="Araus A.J."/>
            <person name="Petzold A."/>
            <person name="Susuki M."/>
            <person name="Suzuki K.-i.T."/>
            <person name="Hayashi T."/>
            <person name="Toyoda A."/>
            <person name="Oliveira C."/>
            <person name="Osipova E."/>
            <person name="Leigh N.D."/>
            <person name="Simon A."/>
            <person name="Yun M.H."/>
        </authorList>
    </citation>
    <scope>NUCLEOTIDE SEQUENCE</scope>
    <source>
        <strain evidence="2">20211129_DDA</strain>
        <tissue evidence="2">Liver</tissue>
    </source>
</reference>
<evidence type="ECO:0000313" key="3">
    <source>
        <dbReference type="Proteomes" id="UP001066276"/>
    </source>
</evidence>
<gene>
    <name evidence="2" type="ORF">NDU88_004440</name>
</gene>
<feature type="region of interest" description="Disordered" evidence="1">
    <location>
        <begin position="1"/>
        <end position="50"/>
    </location>
</feature>
<protein>
    <submittedName>
        <fullName evidence="2">Uncharacterized protein</fullName>
    </submittedName>
</protein>
<accession>A0AAV7WVT5</accession>
<comment type="caution">
    <text evidence="2">The sequence shown here is derived from an EMBL/GenBank/DDBJ whole genome shotgun (WGS) entry which is preliminary data.</text>
</comment>
<organism evidence="2 3">
    <name type="scientific">Pleurodeles waltl</name>
    <name type="common">Iberian ribbed newt</name>
    <dbReference type="NCBI Taxonomy" id="8319"/>
    <lineage>
        <taxon>Eukaryota</taxon>
        <taxon>Metazoa</taxon>
        <taxon>Chordata</taxon>
        <taxon>Craniata</taxon>
        <taxon>Vertebrata</taxon>
        <taxon>Euteleostomi</taxon>
        <taxon>Amphibia</taxon>
        <taxon>Batrachia</taxon>
        <taxon>Caudata</taxon>
        <taxon>Salamandroidea</taxon>
        <taxon>Salamandridae</taxon>
        <taxon>Pleurodelinae</taxon>
        <taxon>Pleurodeles</taxon>
    </lineage>
</organism>
<feature type="region of interest" description="Disordered" evidence="1">
    <location>
        <begin position="85"/>
        <end position="146"/>
    </location>
</feature>
<dbReference type="EMBL" id="JANPWB010000001">
    <property type="protein sequence ID" value="KAJ1216841.1"/>
    <property type="molecule type" value="Genomic_DNA"/>
</dbReference>
<keyword evidence="3" id="KW-1185">Reference proteome</keyword>
<evidence type="ECO:0000256" key="1">
    <source>
        <dbReference type="SAM" id="MobiDB-lite"/>
    </source>
</evidence>
<dbReference type="Proteomes" id="UP001066276">
    <property type="component" value="Chromosome 1_1"/>
</dbReference>
<sequence>MSPGSDEMQPPLPAGGGPPAGGLTRKGGNSLSHSPRASGAPETKCPAPESPRLCHRYVACRYSTRAAAIRQAERGPSLLLCSGVSQRRRSARCADRNGHPPSWAPVPQHTRGPSRPRPTGLLSGSRYWPGKDQAQPSTAQWRPHMGGDLAGVSISAGARNLWRSPFRTHKI</sequence>
<dbReference type="AlphaFoldDB" id="A0AAV7WVT5"/>
<evidence type="ECO:0000313" key="2">
    <source>
        <dbReference type="EMBL" id="KAJ1216841.1"/>
    </source>
</evidence>